<organism evidence="1 2">
    <name type="scientific">Winogradskyella rapida</name>
    <dbReference type="NCBI Taxonomy" id="549701"/>
    <lineage>
        <taxon>Bacteria</taxon>
        <taxon>Pseudomonadati</taxon>
        <taxon>Bacteroidota</taxon>
        <taxon>Flavobacteriia</taxon>
        <taxon>Flavobacteriales</taxon>
        <taxon>Flavobacteriaceae</taxon>
        <taxon>Winogradskyella</taxon>
    </lineage>
</organism>
<sequence>MKNLIKTVFIFLTAISIVGCSNDDETLNPVDDRSFTTNATTDFFINKDGTVNISVSGTLQDNGSIGNVINRGFVYGMSSQPEVNPNNTAMALGEFDSVTGYIEGLTPTANYFIRGYFEYDDGTFFYGNEMQVSTDIDASTNRTISLDLESEAFLIQTNFITVTININAVEKEMPIEVGVEYSLSSDFSNSSSNAVENFSGAHNQGTIVVTSYSAVAEPLQSETLYYFRPYAKYADETFTNGGTSTASFTTN</sequence>
<proteinExistence type="predicted"/>
<name>A0ABW3KNV7_9FLAO</name>
<dbReference type="Proteomes" id="UP001597086">
    <property type="component" value="Unassembled WGS sequence"/>
</dbReference>
<comment type="caution">
    <text evidence="1">The sequence shown here is derived from an EMBL/GenBank/DDBJ whole genome shotgun (WGS) entry which is preliminary data.</text>
</comment>
<keyword evidence="2" id="KW-1185">Reference proteome</keyword>
<gene>
    <name evidence="1" type="ORF">ACFQ13_04160</name>
</gene>
<accession>A0ABW3KNV7</accession>
<reference evidence="2" key="1">
    <citation type="journal article" date="2019" name="Int. J. Syst. Evol. Microbiol.">
        <title>The Global Catalogue of Microorganisms (GCM) 10K type strain sequencing project: providing services to taxonomists for standard genome sequencing and annotation.</title>
        <authorList>
            <consortium name="The Broad Institute Genomics Platform"/>
            <consortium name="The Broad Institute Genome Sequencing Center for Infectious Disease"/>
            <person name="Wu L."/>
            <person name="Ma J."/>
        </authorList>
    </citation>
    <scope>NUCLEOTIDE SEQUENCE [LARGE SCALE GENOMIC DNA]</scope>
    <source>
        <strain evidence="2">CCUG 56098</strain>
    </source>
</reference>
<evidence type="ECO:0008006" key="3">
    <source>
        <dbReference type="Google" id="ProtNLM"/>
    </source>
</evidence>
<dbReference type="PROSITE" id="PS51257">
    <property type="entry name" value="PROKAR_LIPOPROTEIN"/>
    <property type="match status" value="1"/>
</dbReference>
<dbReference type="EMBL" id="JBHTKM010000017">
    <property type="protein sequence ID" value="MFD1015109.1"/>
    <property type="molecule type" value="Genomic_DNA"/>
</dbReference>
<evidence type="ECO:0000313" key="1">
    <source>
        <dbReference type="EMBL" id="MFD1015109.1"/>
    </source>
</evidence>
<evidence type="ECO:0000313" key="2">
    <source>
        <dbReference type="Proteomes" id="UP001597086"/>
    </source>
</evidence>
<dbReference type="RefSeq" id="WP_386114347.1">
    <property type="nucleotide sequence ID" value="NZ_JBHTKM010000017.1"/>
</dbReference>
<protein>
    <recommendedName>
        <fullName evidence="3">DUF3823 domain-containing protein</fullName>
    </recommendedName>
</protein>